<keyword evidence="1" id="KW-0472">Membrane</keyword>
<feature type="transmembrane region" description="Helical" evidence="1">
    <location>
        <begin position="12"/>
        <end position="41"/>
    </location>
</feature>
<dbReference type="Proteomes" id="UP000034932">
    <property type="component" value="Unassembled WGS sequence"/>
</dbReference>
<keyword evidence="1" id="KW-1133">Transmembrane helix</keyword>
<comment type="caution">
    <text evidence="2">The sequence shown here is derived from an EMBL/GenBank/DDBJ whole genome shotgun (WGS) entry which is preliminary data.</text>
</comment>
<evidence type="ECO:0000313" key="3">
    <source>
        <dbReference type="Proteomes" id="UP000034932"/>
    </source>
</evidence>
<accession>A0A0G0LML7</accession>
<keyword evidence="1" id="KW-0812">Transmembrane</keyword>
<dbReference type="STRING" id="1618573.UT19_C0019G0009"/>
<evidence type="ECO:0000256" key="1">
    <source>
        <dbReference type="SAM" id="Phobius"/>
    </source>
</evidence>
<name>A0A0G0LML7_9BACT</name>
<gene>
    <name evidence="2" type="ORF">UT19_C0019G0009</name>
</gene>
<evidence type="ECO:0000313" key="2">
    <source>
        <dbReference type="EMBL" id="KKQ93098.1"/>
    </source>
</evidence>
<dbReference type="EMBL" id="LBVW01000019">
    <property type="protein sequence ID" value="KKQ93098.1"/>
    <property type="molecule type" value="Genomic_DNA"/>
</dbReference>
<dbReference type="AlphaFoldDB" id="A0A0G0LML7"/>
<proteinExistence type="predicted"/>
<reference evidence="2 3" key="1">
    <citation type="journal article" date="2015" name="Nature">
        <title>rRNA introns, odd ribosomes, and small enigmatic genomes across a large radiation of phyla.</title>
        <authorList>
            <person name="Brown C.T."/>
            <person name="Hug L.A."/>
            <person name="Thomas B.C."/>
            <person name="Sharon I."/>
            <person name="Castelle C.J."/>
            <person name="Singh A."/>
            <person name="Wilkins M.J."/>
            <person name="Williams K.H."/>
            <person name="Banfield J.F."/>
        </authorList>
    </citation>
    <scope>NUCLEOTIDE SEQUENCE [LARGE SCALE GENOMIC DNA]</scope>
</reference>
<sequence>MPKLTGFGVLFVVFLLVIAVIGAGWIGGVIALVVVIGLIWFTKLQDEAESKLREHDLHTKLAAPRIDPKNFSISDLDLIIETHKEKFSTDEIDTAHEILLNKYGA</sequence>
<organism evidence="2 3">
    <name type="scientific">Candidatus Woesebacteria bacterium GW2011_GWB1_39_10b</name>
    <dbReference type="NCBI Taxonomy" id="1618573"/>
    <lineage>
        <taxon>Bacteria</taxon>
        <taxon>Candidatus Woeseibacteriota</taxon>
    </lineage>
</organism>
<protein>
    <submittedName>
        <fullName evidence="2">Uncharacterized protein</fullName>
    </submittedName>
</protein>